<proteinExistence type="predicted"/>
<protein>
    <submittedName>
        <fullName evidence="1">Uncharacterized protein</fullName>
    </submittedName>
</protein>
<dbReference type="EMBL" id="CARXXK010000326">
    <property type="protein sequence ID" value="CAI6370297.1"/>
    <property type="molecule type" value="Genomic_DNA"/>
</dbReference>
<gene>
    <name evidence="1" type="ORF">MEUPH1_LOCUS24428</name>
</gene>
<name>A0AAV0XQU2_9HEMI</name>
<dbReference type="AlphaFoldDB" id="A0AAV0XQU2"/>
<evidence type="ECO:0000313" key="2">
    <source>
        <dbReference type="Proteomes" id="UP001160148"/>
    </source>
</evidence>
<sequence length="94" mass="10655">MEETCGINKKYGKSFTIDPFSNATVTLGETLINHLCNDRNDRWHELVENTDMTKNSKKLWRFIKRLNGDPVPHTKGINVTANQVATQPGANIKQ</sequence>
<reference evidence="1 2" key="1">
    <citation type="submission" date="2023-01" db="EMBL/GenBank/DDBJ databases">
        <authorList>
            <person name="Whitehead M."/>
        </authorList>
    </citation>
    <scope>NUCLEOTIDE SEQUENCE [LARGE SCALE GENOMIC DNA]</scope>
</reference>
<dbReference type="PANTHER" id="PTHR36688:SF1">
    <property type="entry name" value="ENDONUCLEASE_EXONUCLEASE_PHOSPHATASE DOMAIN-CONTAINING PROTEIN"/>
    <property type="match status" value="1"/>
</dbReference>
<comment type="caution">
    <text evidence="1">The sequence shown here is derived from an EMBL/GenBank/DDBJ whole genome shotgun (WGS) entry which is preliminary data.</text>
</comment>
<accession>A0AAV0XQU2</accession>
<dbReference type="Proteomes" id="UP001160148">
    <property type="component" value="Unassembled WGS sequence"/>
</dbReference>
<dbReference type="PANTHER" id="PTHR36688">
    <property type="entry name" value="ENDO/EXONUCLEASE/PHOSPHATASE DOMAIN-CONTAINING PROTEIN"/>
    <property type="match status" value="1"/>
</dbReference>
<keyword evidence="2" id="KW-1185">Reference proteome</keyword>
<organism evidence="1 2">
    <name type="scientific">Macrosiphum euphorbiae</name>
    <name type="common">potato aphid</name>
    <dbReference type="NCBI Taxonomy" id="13131"/>
    <lineage>
        <taxon>Eukaryota</taxon>
        <taxon>Metazoa</taxon>
        <taxon>Ecdysozoa</taxon>
        <taxon>Arthropoda</taxon>
        <taxon>Hexapoda</taxon>
        <taxon>Insecta</taxon>
        <taxon>Pterygota</taxon>
        <taxon>Neoptera</taxon>
        <taxon>Paraneoptera</taxon>
        <taxon>Hemiptera</taxon>
        <taxon>Sternorrhyncha</taxon>
        <taxon>Aphidomorpha</taxon>
        <taxon>Aphidoidea</taxon>
        <taxon>Aphididae</taxon>
        <taxon>Macrosiphini</taxon>
        <taxon>Macrosiphum</taxon>
    </lineage>
</organism>
<evidence type="ECO:0000313" key="1">
    <source>
        <dbReference type="EMBL" id="CAI6370297.1"/>
    </source>
</evidence>
<dbReference type="InterPro" id="IPR052560">
    <property type="entry name" value="RdDP_mobile_element"/>
</dbReference>